<gene>
    <name evidence="1" type="ORF">MmonteBS_24360</name>
</gene>
<dbReference type="Pfam" id="PF11021">
    <property type="entry name" value="DUF2613"/>
    <property type="match status" value="1"/>
</dbReference>
<organism evidence="1 2">
    <name type="scientific">Mycobacterium montefiorense</name>
    <dbReference type="NCBI Taxonomy" id="154654"/>
    <lineage>
        <taxon>Bacteria</taxon>
        <taxon>Bacillati</taxon>
        <taxon>Actinomycetota</taxon>
        <taxon>Actinomycetes</taxon>
        <taxon>Mycobacteriales</taxon>
        <taxon>Mycobacteriaceae</taxon>
        <taxon>Mycobacterium</taxon>
        <taxon>Mycobacterium simiae complex</taxon>
    </lineage>
</organism>
<sequence>MTGFALAAIAGVAAGLAIGAAATVGVTLTVEDHSRAPVQTQPAARSLSVPYPVQYGDRCWRGHCIPWP</sequence>
<reference evidence="2" key="1">
    <citation type="submission" date="2018-04" db="EMBL/GenBank/DDBJ databases">
        <title>Draft genome sequence of Mycobacterium montefiorense isolated from Japanese black salamander.</title>
        <authorList>
            <person name="Fukano H."/>
            <person name="Yoshida M."/>
            <person name="Shimizu A."/>
            <person name="Iwao H."/>
            <person name="Kurata O."/>
            <person name="Katayama Y."/>
            <person name="Omatsu T."/>
            <person name="Mizutani T."/>
            <person name="Wada S."/>
            <person name="Hoshino Y."/>
        </authorList>
    </citation>
    <scope>NUCLEOTIDE SEQUENCE [LARGE SCALE GENOMIC DNA]</scope>
    <source>
        <strain evidence="2">BS</strain>
    </source>
</reference>
<accession>A0ABQ0NMH0</accession>
<dbReference type="Proteomes" id="UP000245060">
    <property type="component" value="Unassembled WGS sequence"/>
</dbReference>
<dbReference type="GeneID" id="97441773"/>
<name>A0ABQ0NMH0_9MYCO</name>
<proteinExistence type="predicted"/>
<keyword evidence="2" id="KW-1185">Reference proteome</keyword>
<dbReference type="InterPro" id="IPR022566">
    <property type="entry name" value="DUF2613"/>
</dbReference>
<evidence type="ECO:0000313" key="1">
    <source>
        <dbReference type="EMBL" id="GBG38064.1"/>
    </source>
</evidence>
<dbReference type="RefSeq" id="WP_108922140.1">
    <property type="nucleotide sequence ID" value="NZ_BFCH01000017.1"/>
</dbReference>
<protein>
    <recommendedName>
        <fullName evidence="3">DUF2613 domain-containing protein</fullName>
    </recommendedName>
</protein>
<evidence type="ECO:0008006" key="3">
    <source>
        <dbReference type="Google" id="ProtNLM"/>
    </source>
</evidence>
<dbReference type="EMBL" id="BFCH01000017">
    <property type="protein sequence ID" value="GBG38064.1"/>
    <property type="molecule type" value="Genomic_DNA"/>
</dbReference>
<evidence type="ECO:0000313" key="2">
    <source>
        <dbReference type="Proteomes" id="UP000245060"/>
    </source>
</evidence>
<comment type="caution">
    <text evidence="1">The sequence shown here is derived from an EMBL/GenBank/DDBJ whole genome shotgun (WGS) entry which is preliminary data.</text>
</comment>